<gene>
    <name evidence="2" type="ORF">EGH21_03225</name>
</gene>
<proteinExistence type="predicted"/>
<name>A0AAW4PLX8_9EURY</name>
<accession>A0AAW4PLX8</accession>
<evidence type="ECO:0000313" key="2">
    <source>
        <dbReference type="EMBL" id="MBX0322038.1"/>
    </source>
</evidence>
<evidence type="ECO:0008006" key="4">
    <source>
        <dbReference type="Google" id="ProtNLM"/>
    </source>
</evidence>
<keyword evidence="3" id="KW-1185">Reference proteome</keyword>
<dbReference type="AlphaFoldDB" id="A0AAW4PLX8"/>
<dbReference type="EMBL" id="RKLR01000001">
    <property type="protein sequence ID" value="MBX0322038.1"/>
    <property type="molecule type" value="Genomic_DNA"/>
</dbReference>
<organism evidence="2 3">
    <name type="scientific">Haloarcula rubra</name>
    <dbReference type="NCBI Taxonomy" id="2487747"/>
    <lineage>
        <taxon>Archaea</taxon>
        <taxon>Methanobacteriati</taxon>
        <taxon>Methanobacteriota</taxon>
        <taxon>Stenosarchaea group</taxon>
        <taxon>Halobacteria</taxon>
        <taxon>Halobacteriales</taxon>
        <taxon>Haloarculaceae</taxon>
        <taxon>Haloarcula</taxon>
    </lineage>
</organism>
<reference evidence="2 3" key="1">
    <citation type="submission" date="2021-06" db="EMBL/GenBank/DDBJ databases">
        <title>Halomicroarcula sp. a new haloarchaeum isolated from saline soil.</title>
        <authorList>
            <person name="Duran-Viseras A."/>
            <person name="Sanchez-Porro C."/>
            <person name="Ventosa A."/>
        </authorList>
    </citation>
    <scope>NUCLEOTIDE SEQUENCE [LARGE SCALE GENOMIC DNA]</scope>
    <source>
        <strain evidence="2 3">F13</strain>
    </source>
</reference>
<feature type="compositionally biased region" description="Basic and acidic residues" evidence="1">
    <location>
        <begin position="88"/>
        <end position="102"/>
    </location>
</feature>
<evidence type="ECO:0000256" key="1">
    <source>
        <dbReference type="SAM" id="MobiDB-lite"/>
    </source>
</evidence>
<feature type="region of interest" description="Disordered" evidence="1">
    <location>
        <begin position="88"/>
        <end position="109"/>
    </location>
</feature>
<evidence type="ECO:0000313" key="3">
    <source>
        <dbReference type="Proteomes" id="UP001430377"/>
    </source>
</evidence>
<comment type="caution">
    <text evidence="2">The sequence shown here is derived from an EMBL/GenBank/DDBJ whole genome shotgun (WGS) entry which is preliminary data.</text>
</comment>
<protein>
    <recommendedName>
        <fullName evidence="4">DUF885 domain-containing protein</fullName>
    </recommendedName>
</protein>
<dbReference type="PROSITE" id="PS51257">
    <property type="entry name" value="PROKAR_LIPOPROTEIN"/>
    <property type="match status" value="1"/>
</dbReference>
<dbReference type="Proteomes" id="UP001430377">
    <property type="component" value="Unassembled WGS sequence"/>
</dbReference>
<dbReference type="RefSeq" id="WP_220617024.1">
    <property type="nucleotide sequence ID" value="NZ_RKLR01000001.1"/>
</dbReference>
<sequence length="430" mass="46401">MRRRDLLAACGVGLTGLAGCSSPPWTSEDGPNVDTAALAANLDLVAFPATPFPGDALDACATRHRERAEMLLDRIPSDPEIPNEAVRQELDHVRPDPEERPSESPPDGEWALDWLEDWRRYRADAATAEAAYRAATGADDAAALATRRREVRDTIGDLWAAQTYRAGDPLTAAVAHAPLEGLVESARGFVRPQAAYPSDPVADPFGAGEAVQAVERADAAIADVTRLRDAVIGADTTSHAGALGGAARRLRWSLSETTDGLDPYVDDWEDAFGRELSGADRELFVESTRLFRYLREEVRELHDDDQYALAVVETGRALVAAEVLRAIVTGVRNREYPEEVTASLVREAAMDAERALQTAVDQSQSPLTGALLQPALYRQRGTIQEMQEGYQDGPEAYAAFTRTAMYARGVPEATSFVAARLDEAAGAGDG</sequence>